<feature type="non-terminal residue" evidence="1">
    <location>
        <position position="209"/>
    </location>
</feature>
<keyword evidence="2" id="KW-1185">Reference proteome</keyword>
<evidence type="ECO:0000313" key="2">
    <source>
        <dbReference type="Proteomes" id="UP001431209"/>
    </source>
</evidence>
<dbReference type="Proteomes" id="UP001431209">
    <property type="component" value="Unassembled WGS sequence"/>
</dbReference>
<accession>A0AAW2ZEU0</accession>
<comment type="caution">
    <text evidence="1">The sequence shown here is derived from an EMBL/GenBank/DDBJ whole genome shotgun (WGS) entry which is preliminary data.</text>
</comment>
<sequence>VLLTCVVESSKELVSFIKSNENGLPEDVIKIITTNYRLIKQRIKRRRVEEGDKQANTFLKFKPSQKHLSNYSWFYYVQDFDILHELCNIEAYVRYAKMIDCFTLIENSIVDCHSNYRHLRQLCHSLLLFCRPMITRYRQTISELFDRYSYMTKRFEHSFGHVQDLYWCIIVLEILMDHWRKFKYEYIVDEECEDVMFLCCKSVENTINK</sequence>
<name>A0AAW2ZEU0_9EUKA</name>
<protein>
    <submittedName>
        <fullName evidence="1">Uncharacterized protein</fullName>
    </submittedName>
</protein>
<evidence type="ECO:0000313" key="1">
    <source>
        <dbReference type="EMBL" id="KAL0487508.1"/>
    </source>
</evidence>
<reference evidence="1 2" key="1">
    <citation type="submission" date="2024-03" db="EMBL/GenBank/DDBJ databases">
        <title>The Acrasis kona genome and developmental transcriptomes reveal deep origins of eukaryotic multicellular pathways.</title>
        <authorList>
            <person name="Sheikh S."/>
            <person name="Fu C.-J."/>
            <person name="Brown M.W."/>
            <person name="Baldauf S.L."/>
        </authorList>
    </citation>
    <scope>NUCLEOTIDE SEQUENCE [LARGE SCALE GENOMIC DNA]</scope>
    <source>
        <strain evidence="1 2">ATCC MYA-3509</strain>
    </source>
</reference>
<feature type="non-terminal residue" evidence="1">
    <location>
        <position position="1"/>
    </location>
</feature>
<dbReference type="AlphaFoldDB" id="A0AAW2ZEU0"/>
<gene>
    <name evidence="1" type="ORF">AKO1_004186</name>
</gene>
<organism evidence="1 2">
    <name type="scientific">Acrasis kona</name>
    <dbReference type="NCBI Taxonomy" id="1008807"/>
    <lineage>
        <taxon>Eukaryota</taxon>
        <taxon>Discoba</taxon>
        <taxon>Heterolobosea</taxon>
        <taxon>Tetramitia</taxon>
        <taxon>Eutetramitia</taxon>
        <taxon>Acrasidae</taxon>
        <taxon>Acrasis</taxon>
    </lineage>
</organism>
<dbReference type="EMBL" id="JAOPGA020001346">
    <property type="protein sequence ID" value="KAL0487508.1"/>
    <property type="molecule type" value="Genomic_DNA"/>
</dbReference>
<proteinExistence type="predicted"/>